<sequence>MEIIAEEGYSDGGVVVEDCLLLLQHLLKANVSNQNFFREGSFIQRINPFFEMSALAEGTEENGWGDQKVSNVQLMLQTINAVSEVIRGFPANQDYFSQVNAPSEPPRPAIIVLLMSMINDKQPASLRCAVLYCFQ</sequence>
<dbReference type="eggNOG" id="KOG0946">
    <property type="taxonomic scope" value="Eukaryota"/>
</dbReference>
<name>A7T7T5_NEMVE</name>
<dbReference type="AlphaFoldDB" id="A7T7T5"/>
<organism evidence="1 2">
    <name type="scientific">Nematostella vectensis</name>
    <name type="common">Starlet sea anemone</name>
    <dbReference type="NCBI Taxonomy" id="45351"/>
    <lineage>
        <taxon>Eukaryota</taxon>
        <taxon>Metazoa</taxon>
        <taxon>Cnidaria</taxon>
        <taxon>Anthozoa</taxon>
        <taxon>Hexacorallia</taxon>
        <taxon>Actiniaria</taxon>
        <taxon>Edwardsiidae</taxon>
        <taxon>Nematostella</taxon>
    </lineage>
</organism>
<gene>
    <name evidence="1" type="ORF">NEMVEDRAFT_v1g223515</name>
</gene>
<dbReference type="InterPro" id="IPR011989">
    <property type="entry name" value="ARM-like"/>
</dbReference>
<evidence type="ECO:0000313" key="2">
    <source>
        <dbReference type="Proteomes" id="UP000001593"/>
    </source>
</evidence>
<dbReference type="PANTHER" id="PTHR10013">
    <property type="entry name" value="GENERAL VESICULAR TRANSPORT FACTOR P115"/>
    <property type="match status" value="1"/>
</dbReference>
<dbReference type="Gene3D" id="1.25.10.10">
    <property type="entry name" value="Leucine-rich Repeat Variant"/>
    <property type="match status" value="2"/>
</dbReference>
<keyword evidence="2" id="KW-1185">Reference proteome</keyword>
<reference evidence="1 2" key="1">
    <citation type="journal article" date="2007" name="Science">
        <title>Sea anemone genome reveals ancestral eumetazoan gene repertoire and genomic organization.</title>
        <authorList>
            <person name="Putnam N.H."/>
            <person name="Srivastava M."/>
            <person name="Hellsten U."/>
            <person name="Dirks B."/>
            <person name="Chapman J."/>
            <person name="Salamov A."/>
            <person name="Terry A."/>
            <person name="Shapiro H."/>
            <person name="Lindquist E."/>
            <person name="Kapitonov V.V."/>
            <person name="Jurka J."/>
            <person name="Genikhovich G."/>
            <person name="Grigoriev I.V."/>
            <person name="Lucas S.M."/>
            <person name="Steele R.E."/>
            <person name="Finnerty J.R."/>
            <person name="Technau U."/>
            <person name="Martindale M.Q."/>
            <person name="Rokhsar D.S."/>
        </authorList>
    </citation>
    <scope>NUCLEOTIDE SEQUENCE [LARGE SCALE GENOMIC DNA]</scope>
    <source>
        <strain evidence="2">CH2 X CH6</strain>
    </source>
</reference>
<dbReference type="PhylomeDB" id="A7T7T5"/>
<dbReference type="EMBL" id="DS472299">
    <property type="protein sequence ID" value="EDO27964.1"/>
    <property type="molecule type" value="Genomic_DNA"/>
</dbReference>
<accession>A7T7T5</accession>
<dbReference type="InterPro" id="IPR024095">
    <property type="entry name" value="Vesicle_P115"/>
</dbReference>
<protein>
    <submittedName>
        <fullName evidence="1">Uncharacterized protein</fullName>
    </submittedName>
</protein>
<proteinExistence type="predicted"/>
<dbReference type="InParanoid" id="A7T7T5"/>
<dbReference type="PANTHER" id="PTHR10013:SF0">
    <property type="entry name" value="GENERAL VESICULAR TRANSPORT FACTOR P115"/>
    <property type="match status" value="1"/>
</dbReference>
<dbReference type="GO" id="GO:0048193">
    <property type="term" value="P:Golgi vesicle transport"/>
    <property type="evidence" value="ECO:0007669"/>
    <property type="project" value="InterPro"/>
</dbReference>
<dbReference type="STRING" id="45351.A7T7T5"/>
<dbReference type="Proteomes" id="UP000001593">
    <property type="component" value="Unassembled WGS sequence"/>
</dbReference>
<evidence type="ECO:0000313" key="1">
    <source>
        <dbReference type="EMBL" id="EDO27964.1"/>
    </source>
</evidence>
<dbReference type="HOGENOM" id="CLU_1890991_0_0_1"/>
<feature type="non-terminal residue" evidence="1">
    <location>
        <position position="135"/>
    </location>
</feature>